<organism evidence="1 2">
    <name type="scientific">Stylosanthes scabra</name>
    <dbReference type="NCBI Taxonomy" id="79078"/>
    <lineage>
        <taxon>Eukaryota</taxon>
        <taxon>Viridiplantae</taxon>
        <taxon>Streptophyta</taxon>
        <taxon>Embryophyta</taxon>
        <taxon>Tracheophyta</taxon>
        <taxon>Spermatophyta</taxon>
        <taxon>Magnoliopsida</taxon>
        <taxon>eudicotyledons</taxon>
        <taxon>Gunneridae</taxon>
        <taxon>Pentapetalae</taxon>
        <taxon>rosids</taxon>
        <taxon>fabids</taxon>
        <taxon>Fabales</taxon>
        <taxon>Fabaceae</taxon>
        <taxon>Papilionoideae</taxon>
        <taxon>50 kb inversion clade</taxon>
        <taxon>dalbergioids sensu lato</taxon>
        <taxon>Dalbergieae</taxon>
        <taxon>Pterocarpus clade</taxon>
        <taxon>Stylosanthes</taxon>
    </lineage>
</organism>
<protein>
    <submittedName>
        <fullName evidence="1">Uncharacterized protein</fullName>
    </submittedName>
</protein>
<gene>
    <name evidence="1" type="ORF">PIB30_078946</name>
</gene>
<dbReference type="EMBL" id="JASCZI010152140">
    <property type="protein sequence ID" value="MED6175499.1"/>
    <property type="molecule type" value="Genomic_DNA"/>
</dbReference>
<evidence type="ECO:0000313" key="1">
    <source>
        <dbReference type="EMBL" id="MED6175499.1"/>
    </source>
</evidence>
<comment type="caution">
    <text evidence="1">The sequence shown here is derived from an EMBL/GenBank/DDBJ whole genome shotgun (WGS) entry which is preliminary data.</text>
</comment>
<keyword evidence="2" id="KW-1185">Reference proteome</keyword>
<evidence type="ECO:0000313" key="2">
    <source>
        <dbReference type="Proteomes" id="UP001341840"/>
    </source>
</evidence>
<name>A0ABU6VR44_9FABA</name>
<reference evidence="1 2" key="1">
    <citation type="journal article" date="2023" name="Plants (Basel)">
        <title>Bridging the Gap: Combining Genomics and Transcriptomics Approaches to Understand Stylosanthes scabra, an Orphan Legume from the Brazilian Caatinga.</title>
        <authorList>
            <person name="Ferreira-Neto J.R.C."/>
            <person name="da Silva M.D."/>
            <person name="Binneck E."/>
            <person name="de Melo N.F."/>
            <person name="da Silva R.H."/>
            <person name="de Melo A.L.T.M."/>
            <person name="Pandolfi V."/>
            <person name="Bustamante F.O."/>
            <person name="Brasileiro-Vidal A.C."/>
            <person name="Benko-Iseppon A.M."/>
        </authorList>
    </citation>
    <scope>NUCLEOTIDE SEQUENCE [LARGE SCALE GENOMIC DNA]</scope>
    <source>
        <tissue evidence="1">Leaves</tissue>
    </source>
</reference>
<accession>A0ABU6VR44</accession>
<proteinExistence type="predicted"/>
<dbReference type="Proteomes" id="UP001341840">
    <property type="component" value="Unassembled WGS sequence"/>
</dbReference>
<sequence>MATKSPEHPRRSKHYFPPNQIWSVGSGFPRIVDRSPFYPVDQSHAIPQIMRASSPMKTIFSPKSNMECWISILTDRISQRLLSSGSIAHNSPNRESILADQNNLFPPNQIWRVGLGFPRIEAPFVHSRLQNASMAAAPPTGQVLNAPDRVADIKATKLAWNLVVGVVRIRNWLHKRVTLEFEGGNDARKIYQGSDELHGQVAVTYPKIFEGILEKKYLLKLSVTKRNTNNVDQVYIVVKDSDDEALIEQYSSHASVVSEVDQSVSNGLGTFAYVDGEPDLVASATVSLSKESASESNCADGLDTPAKSRSAESQDFIELGGVSSVDVQGSNNKTFCRVGDKRKSD</sequence>